<dbReference type="EMBL" id="JH795855">
    <property type="protein sequence ID" value="EJU06424.1"/>
    <property type="molecule type" value="Genomic_DNA"/>
</dbReference>
<dbReference type="GeneID" id="63692137"/>
<reference evidence="1 2" key="1">
    <citation type="journal article" date="2012" name="Science">
        <title>The Paleozoic origin of enzymatic lignin decomposition reconstructed from 31 fungal genomes.</title>
        <authorList>
            <person name="Floudas D."/>
            <person name="Binder M."/>
            <person name="Riley R."/>
            <person name="Barry K."/>
            <person name="Blanchette R.A."/>
            <person name="Henrissat B."/>
            <person name="Martinez A.T."/>
            <person name="Otillar R."/>
            <person name="Spatafora J.W."/>
            <person name="Yadav J.S."/>
            <person name="Aerts A."/>
            <person name="Benoit I."/>
            <person name="Boyd A."/>
            <person name="Carlson A."/>
            <person name="Copeland A."/>
            <person name="Coutinho P.M."/>
            <person name="de Vries R.P."/>
            <person name="Ferreira P."/>
            <person name="Findley K."/>
            <person name="Foster B."/>
            <person name="Gaskell J."/>
            <person name="Glotzer D."/>
            <person name="Gorecki P."/>
            <person name="Heitman J."/>
            <person name="Hesse C."/>
            <person name="Hori C."/>
            <person name="Igarashi K."/>
            <person name="Jurgens J.A."/>
            <person name="Kallen N."/>
            <person name="Kersten P."/>
            <person name="Kohler A."/>
            <person name="Kuees U."/>
            <person name="Kumar T.K.A."/>
            <person name="Kuo A."/>
            <person name="LaButti K."/>
            <person name="Larrondo L.F."/>
            <person name="Lindquist E."/>
            <person name="Ling A."/>
            <person name="Lombard V."/>
            <person name="Lucas S."/>
            <person name="Lundell T."/>
            <person name="Martin R."/>
            <person name="McLaughlin D.J."/>
            <person name="Morgenstern I."/>
            <person name="Morin E."/>
            <person name="Murat C."/>
            <person name="Nagy L.G."/>
            <person name="Nolan M."/>
            <person name="Ohm R.A."/>
            <person name="Patyshakuliyeva A."/>
            <person name="Rokas A."/>
            <person name="Ruiz-Duenas F.J."/>
            <person name="Sabat G."/>
            <person name="Salamov A."/>
            <person name="Samejima M."/>
            <person name="Schmutz J."/>
            <person name="Slot J.C."/>
            <person name="St John F."/>
            <person name="Stenlid J."/>
            <person name="Sun H."/>
            <person name="Sun S."/>
            <person name="Syed K."/>
            <person name="Tsang A."/>
            <person name="Wiebenga A."/>
            <person name="Young D."/>
            <person name="Pisabarro A."/>
            <person name="Eastwood D.C."/>
            <person name="Martin F."/>
            <person name="Cullen D."/>
            <person name="Grigoriev I.V."/>
            <person name="Hibbett D.S."/>
        </authorList>
    </citation>
    <scope>NUCLEOTIDE SEQUENCE [LARGE SCALE GENOMIC DNA]</scope>
    <source>
        <strain evidence="1 2">DJM-731 SS1</strain>
    </source>
</reference>
<dbReference type="Proteomes" id="UP000030653">
    <property type="component" value="Unassembled WGS sequence"/>
</dbReference>
<organism evidence="1 2">
    <name type="scientific">Dacryopinax primogenitus (strain DJM 731)</name>
    <name type="common">Brown rot fungus</name>
    <dbReference type="NCBI Taxonomy" id="1858805"/>
    <lineage>
        <taxon>Eukaryota</taxon>
        <taxon>Fungi</taxon>
        <taxon>Dikarya</taxon>
        <taxon>Basidiomycota</taxon>
        <taxon>Agaricomycotina</taxon>
        <taxon>Dacrymycetes</taxon>
        <taxon>Dacrymycetales</taxon>
        <taxon>Dacrymycetaceae</taxon>
        <taxon>Dacryopinax</taxon>
    </lineage>
</organism>
<sequence>MFIPEWSYLVSTCSWGMIASRCALLPCIRTSMADMAIGNPVYERRAPAWIGLQLLRIAVERTTRAKAEWDNIPSDLQRKILDVFTPALPMFLSVPPSEEDEMRLLPVPSVE</sequence>
<proteinExistence type="predicted"/>
<evidence type="ECO:0000313" key="1">
    <source>
        <dbReference type="EMBL" id="EJU06424.1"/>
    </source>
</evidence>
<accession>M5GBR1</accession>
<dbReference type="AlphaFoldDB" id="M5GBR1"/>
<name>M5GBR1_DACPD</name>
<evidence type="ECO:0000313" key="2">
    <source>
        <dbReference type="Proteomes" id="UP000030653"/>
    </source>
</evidence>
<gene>
    <name evidence="1" type="ORF">DACRYDRAFT_92431</name>
</gene>
<dbReference type="HOGENOM" id="CLU_2158262_0_0_1"/>
<protein>
    <submittedName>
        <fullName evidence="1">Uncharacterized protein</fullName>
    </submittedName>
</protein>
<keyword evidence="2" id="KW-1185">Reference proteome</keyword>
<dbReference type="RefSeq" id="XP_040633318.1">
    <property type="nucleotide sequence ID" value="XM_040777075.1"/>
</dbReference>